<dbReference type="InterPro" id="IPR027417">
    <property type="entry name" value="P-loop_NTPase"/>
</dbReference>
<dbReference type="Gene3D" id="3.40.50.300">
    <property type="entry name" value="P-loop containing nucleotide triphosphate hydrolases"/>
    <property type="match status" value="1"/>
</dbReference>
<dbReference type="GO" id="GO:0016887">
    <property type="term" value="F:ATP hydrolysis activity"/>
    <property type="evidence" value="ECO:0007669"/>
    <property type="project" value="InterPro"/>
</dbReference>
<dbReference type="InterPro" id="IPR003439">
    <property type="entry name" value="ABC_transporter-like_ATP-bd"/>
</dbReference>
<dbReference type="EMBL" id="CP060637">
    <property type="protein sequence ID" value="QNM15469.1"/>
    <property type="molecule type" value="Genomic_DNA"/>
</dbReference>
<dbReference type="InterPro" id="IPR017871">
    <property type="entry name" value="ABC_transporter-like_CS"/>
</dbReference>
<evidence type="ECO:0000259" key="4">
    <source>
        <dbReference type="PROSITE" id="PS50893"/>
    </source>
</evidence>
<dbReference type="InterPro" id="IPR003593">
    <property type="entry name" value="AAA+_ATPase"/>
</dbReference>
<evidence type="ECO:0000256" key="2">
    <source>
        <dbReference type="ARBA" id="ARBA00022741"/>
    </source>
</evidence>
<keyword evidence="3 5" id="KW-0067">ATP-binding</keyword>
<evidence type="ECO:0000256" key="1">
    <source>
        <dbReference type="ARBA" id="ARBA00022448"/>
    </source>
</evidence>
<proteinExistence type="predicted"/>
<dbReference type="Pfam" id="PF00005">
    <property type="entry name" value="ABC_tran"/>
    <property type="match status" value="1"/>
</dbReference>
<name>A0A7G9GXD7_9FUSO</name>
<dbReference type="PROSITE" id="PS50893">
    <property type="entry name" value="ABC_TRANSPORTER_2"/>
    <property type="match status" value="1"/>
</dbReference>
<keyword evidence="1" id="KW-0813">Transport</keyword>
<dbReference type="PROSITE" id="PS00211">
    <property type="entry name" value="ABC_TRANSPORTER_1"/>
    <property type="match status" value="1"/>
</dbReference>
<accession>A0A7G9GXD7</accession>
<evidence type="ECO:0000313" key="5">
    <source>
        <dbReference type="EMBL" id="QNM15469.1"/>
    </source>
</evidence>
<dbReference type="GO" id="GO:0005524">
    <property type="term" value="F:ATP binding"/>
    <property type="evidence" value="ECO:0007669"/>
    <property type="project" value="UniProtKB-KW"/>
</dbReference>
<evidence type="ECO:0000256" key="3">
    <source>
        <dbReference type="ARBA" id="ARBA00022840"/>
    </source>
</evidence>
<dbReference type="PANTHER" id="PTHR42788">
    <property type="entry name" value="TAURINE IMPORT ATP-BINDING PROTEIN-RELATED"/>
    <property type="match status" value="1"/>
</dbReference>
<gene>
    <name evidence="5" type="ORF">H9Q81_01115</name>
</gene>
<protein>
    <submittedName>
        <fullName evidence="5">ABC transporter ATP-binding protein</fullName>
    </submittedName>
</protein>
<dbReference type="SMART" id="SM00382">
    <property type="entry name" value="AAA"/>
    <property type="match status" value="1"/>
</dbReference>
<dbReference type="InterPro" id="IPR050166">
    <property type="entry name" value="ABC_transporter_ATP-bind"/>
</dbReference>
<organism evidence="5 6">
    <name type="scientific">Fusobacterium hominis</name>
    <dbReference type="NCBI Taxonomy" id="2764326"/>
    <lineage>
        <taxon>Bacteria</taxon>
        <taxon>Fusobacteriati</taxon>
        <taxon>Fusobacteriota</taxon>
        <taxon>Fusobacteriia</taxon>
        <taxon>Fusobacteriales</taxon>
        <taxon>Fusobacteriaceae</taxon>
        <taxon>Fusobacterium</taxon>
    </lineage>
</organism>
<keyword evidence="2" id="KW-0547">Nucleotide-binding</keyword>
<dbReference type="KEGG" id="fho:H9Q81_01115"/>
<reference evidence="5 6" key="1">
    <citation type="submission" date="2020-08" db="EMBL/GenBank/DDBJ databases">
        <authorList>
            <person name="Liu C."/>
            <person name="Sun Q."/>
        </authorList>
    </citation>
    <scope>NUCLEOTIDE SEQUENCE [LARGE SCALE GENOMIC DNA]</scope>
    <source>
        <strain evidence="5 6">NSJ-57</strain>
    </source>
</reference>
<dbReference type="SUPFAM" id="SSF52540">
    <property type="entry name" value="P-loop containing nucleoside triphosphate hydrolases"/>
    <property type="match status" value="1"/>
</dbReference>
<dbReference type="AlphaFoldDB" id="A0A7G9GXD7"/>
<dbReference type="PANTHER" id="PTHR42788:SF13">
    <property type="entry name" value="ALIPHATIC SULFONATES IMPORT ATP-BINDING PROTEIN SSUB"/>
    <property type="match status" value="1"/>
</dbReference>
<feature type="domain" description="ABC transporter" evidence="4">
    <location>
        <begin position="5"/>
        <end position="226"/>
    </location>
</feature>
<keyword evidence="6" id="KW-1185">Reference proteome</keyword>
<dbReference type="Proteomes" id="UP000515913">
    <property type="component" value="Chromosome"/>
</dbReference>
<dbReference type="RefSeq" id="WP_101473428.1">
    <property type="nucleotide sequence ID" value="NZ_CP060637.1"/>
</dbReference>
<evidence type="ECO:0000313" key="6">
    <source>
        <dbReference type="Proteomes" id="UP000515913"/>
    </source>
</evidence>
<sequence>MSNLYKIEGLTKKYKIADKENVILSNLDLVIPNDEITVIIGKSGCGKTTLLRMIAGLEDKTSGEIKFIDGNEEVASPKIGFVFQESRLLPWLTIKENTQIHNEGKAEETLTMLGLKEYINMYPDQLSGGMAQRVSIARALCYNPDTLLMDEPFSALDYFTRKQLLDEILNIYLKTKKGIIFVTHNIEEGLTLGKNIFVMKDKKIKAYRINESYPRNLDNEDMIKLKNQILKDII</sequence>